<evidence type="ECO:0000313" key="4">
    <source>
        <dbReference type="Proteomes" id="UP000674425"/>
    </source>
</evidence>
<keyword evidence="1" id="KW-0472">Membrane</keyword>
<accession>A0ABM8T1S1</accession>
<gene>
    <name evidence="3" type="ORF">R69658_07027</name>
</gene>
<keyword evidence="1" id="KW-0812">Transmembrane</keyword>
<comment type="caution">
    <text evidence="3">The sequence shown here is derived from an EMBL/GenBank/DDBJ whole genome shotgun (WGS) entry which is preliminary data.</text>
</comment>
<dbReference type="EMBL" id="CAJNAU010000113">
    <property type="protein sequence ID" value="CAE6848041.1"/>
    <property type="molecule type" value="Genomic_DNA"/>
</dbReference>
<sequence>MTGRTTNLMPASARPTVIFHGTPSQVINVPDLFGISVAIGGLAVVFSWAASRWTVSPVVVVAPVLVCLARLALVFVETALTEIVIDMERITCRQGILSRKVSSLELFRIQDVISLHPWWQRVFNVGTVVILTSDSNNPRWCLPGMVNAEEMRNALNRAAIALRDYKGIREVNMGRV</sequence>
<reference evidence="3 4" key="1">
    <citation type="submission" date="2021-02" db="EMBL/GenBank/DDBJ databases">
        <authorList>
            <person name="Vanwijnsberghe S."/>
        </authorList>
    </citation>
    <scope>NUCLEOTIDE SEQUENCE [LARGE SCALE GENOMIC DNA]</scope>
    <source>
        <strain evidence="3 4">R-69658</strain>
    </source>
</reference>
<evidence type="ECO:0000313" key="3">
    <source>
        <dbReference type="EMBL" id="CAE6848041.1"/>
    </source>
</evidence>
<organism evidence="3 4">
    <name type="scientific">Paraburkholderia aspalathi</name>
    <dbReference type="NCBI Taxonomy" id="1324617"/>
    <lineage>
        <taxon>Bacteria</taxon>
        <taxon>Pseudomonadati</taxon>
        <taxon>Pseudomonadota</taxon>
        <taxon>Betaproteobacteria</taxon>
        <taxon>Burkholderiales</taxon>
        <taxon>Burkholderiaceae</taxon>
        <taxon>Paraburkholderia</taxon>
    </lineage>
</organism>
<protein>
    <recommendedName>
        <fullName evidence="2">YdbS-like PH domain-containing protein</fullName>
    </recommendedName>
</protein>
<dbReference type="Pfam" id="PF03703">
    <property type="entry name" value="bPH_2"/>
    <property type="match status" value="1"/>
</dbReference>
<proteinExistence type="predicted"/>
<evidence type="ECO:0000256" key="1">
    <source>
        <dbReference type="SAM" id="Phobius"/>
    </source>
</evidence>
<feature type="transmembrane region" description="Helical" evidence="1">
    <location>
        <begin position="32"/>
        <end position="51"/>
    </location>
</feature>
<evidence type="ECO:0000259" key="2">
    <source>
        <dbReference type="Pfam" id="PF03703"/>
    </source>
</evidence>
<feature type="domain" description="YdbS-like PH" evidence="2">
    <location>
        <begin position="82"/>
        <end position="154"/>
    </location>
</feature>
<dbReference type="Proteomes" id="UP000674425">
    <property type="component" value="Unassembled WGS sequence"/>
</dbReference>
<keyword evidence="1" id="KW-1133">Transmembrane helix</keyword>
<dbReference type="InterPro" id="IPR005182">
    <property type="entry name" value="YdbS-like_PH"/>
</dbReference>
<keyword evidence="4" id="KW-1185">Reference proteome</keyword>
<name>A0ABM8T1S1_9BURK</name>
<feature type="transmembrane region" description="Helical" evidence="1">
    <location>
        <begin position="58"/>
        <end position="76"/>
    </location>
</feature>